<comment type="caution">
    <text evidence="2">The sequence shown here is derived from an EMBL/GenBank/DDBJ whole genome shotgun (WGS) entry which is preliminary data.</text>
</comment>
<feature type="transmembrane region" description="Helical" evidence="1">
    <location>
        <begin position="116"/>
        <end position="140"/>
    </location>
</feature>
<gene>
    <name evidence="2" type="ORF">FRZ03_17995</name>
</gene>
<sequence length="167" mass="18711">MEVPSLPGLGTTWYERGPRYWLRRTVNALFLLAVLALCGYVALMLYSGAPRTSMPPRVRRVWDAVQIAASCATLVRGWVGRRRKLRRQLVDPPAPDAFRATKRAERSRAVYWSRAGLVPLLLAAPVLPPIVAWCVGWSAAVLTVREYPGEVGARRRLETRTGRSGTW</sequence>
<dbReference type="Proteomes" id="UP000320481">
    <property type="component" value="Unassembled WGS sequence"/>
</dbReference>
<feature type="transmembrane region" description="Helical" evidence="1">
    <location>
        <begin position="26"/>
        <end position="49"/>
    </location>
</feature>
<accession>A0A5C6JT79</accession>
<keyword evidence="1" id="KW-0812">Transmembrane</keyword>
<name>A0A5C6JT79_9ACTN</name>
<keyword evidence="1" id="KW-1133">Transmembrane helix</keyword>
<keyword evidence="3" id="KW-1185">Reference proteome</keyword>
<proteinExistence type="predicted"/>
<dbReference type="AlphaFoldDB" id="A0A5C6JT79"/>
<organism evidence="2 3">
    <name type="scientific">Streptomyces misionensis</name>
    <dbReference type="NCBI Taxonomy" id="67331"/>
    <lineage>
        <taxon>Bacteria</taxon>
        <taxon>Bacillati</taxon>
        <taxon>Actinomycetota</taxon>
        <taxon>Actinomycetes</taxon>
        <taxon>Kitasatosporales</taxon>
        <taxon>Streptomycetaceae</taxon>
        <taxon>Streptomyces</taxon>
    </lineage>
</organism>
<evidence type="ECO:0000313" key="2">
    <source>
        <dbReference type="EMBL" id="TWV44477.1"/>
    </source>
</evidence>
<keyword evidence="1" id="KW-0472">Membrane</keyword>
<protein>
    <submittedName>
        <fullName evidence="2">Uncharacterized protein</fullName>
    </submittedName>
</protein>
<reference evidence="2" key="1">
    <citation type="journal article" date="2019" name="Microbiol. Resour. Announc.">
        <title>Draft Genomic Sequences of Streptomyces misionensis and Streptomyces albidoflavus, bacteria applied for phytopathogen biocontrol.</title>
        <authorList>
            <person name="Pylro V."/>
            <person name="Dias A."/>
            <person name="Andreote F."/>
            <person name="Varani A."/>
            <person name="Andreote C."/>
            <person name="Bernardo E."/>
            <person name="Martins T."/>
        </authorList>
    </citation>
    <scope>NUCLEOTIDE SEQUENCE [LARGE SCALE GENOMIC DNA]</scope>
    <source>
        <strain evidence="2">66</strain>
    </source>
</reference>
<dbReference type="EMBL" id="VOGW01000102">
    <property type="protein sequence ID" value="TWV44477.1"/>
    <property type="molecule type" value="Genomic_DNA"/>
</dbReference>
<evidence type="ECO:0000313" key="3">
    <source>
        <dbReference type="Proteomes" id="UP000320481"/>
    </source>
</evidence>
<evidence type="ECO:0000256" key="1">
    <source>
        <dbReference type="SAM" id="Phobius"/>
    </source>
</evidence>